<dbReference type="RefSeq" id="WP_261695025.1">
    <property type="nucleotide sequence ID" value="NZ_CP104694.1"/>
</dbReference>
<dbReference type="InterPro" id="IPR036705">
    <property type="entry name" value="Ribosyl_crysJ1_sf"/>
</dbReference>
<dbReference type="SUPFAM" id="SSF101478">
    <property type="entry name" value="ADP-ribosylglycohydrolase"/>
    <property type="match status" value="1"/>
</dbReference>
<dbReference type="PANTHER" id="PTHR16222:SF12">
    <property type="entry name" value="ADP-RIBOSYLGLYCOHYDROLASE-RELATED"/>
    <property type="match status" value="1"/>
</dbReference>
<name>A0ABY6BDG4_9GAMM</name>
<dbReference type="Pfam" id="PF03747">
    <property type="entry name" value="ADP_ribosyl_GH"/>
    <property type="match status" value="1"/>
</dbReference>
<dbReference type="PANTHER" id="PTHR16222">
    <property type="entry name" value="ADP-RIBOSYLGLYCOHYDROLASE"/>
    <property type="match status" value="1"/>
</dbReference>
<organism evidence="1 2">
    <name type="scientific">Tahibacter amnicola</name>
    <dbReference type="NCBI Taxonomy" id="2976241"/>
    <lineage>
        <taxon>Bacteria</taxon>
        <taxon>Pseudomonadati</taxon>
        <taxon>Pseudomonadota</taxon>
        <taxon>Gammaproteobacteria</taxon>
        <taxon>Lysobacterales</taxon>
        <taxon>Rhodanobacteraceae</taxon>
        <taxon>Tahibacter</taxon>
    </lineage>
</organism>
<dbReference type="Gene3D" id="1.10.4080.10">
    <property type="entry name" value="ADP-ribosylation/Crystallin J1"/>
    <property type="match status" value="1"/>
</dbReference>
<keyword evidence="2" id="KW-1185">Reference proteome</keyword>
<evidence type="ECO:0000313" key="2">
    <source>
        <dbReference type="Proteomes" id="UP001064632"/>
    </source>
</evidence>
<sequence>MTRTHEDILAGCLLGSAVGDAIGLPYEGMSARRVGRRLRGRLQQRFVLGRGMVSDDTDHTVFVAQSLLVSGGELVAFQRALARRLRWWLLCLPAGIGWGTLRGIAKLWLGLRGGVASAGNAPSMRSAIIGAAYPTQWERRRQLVQAATVVTHTDPRALAGATAVAEIAAWLASGYWTSRPTADALADVLQGAGRDPAWLATVEVLRAACRTSSPTSALTSQWGLERGVSGYVLHSVPFAIACWYEHWQDYPAMIEAAVRAGGDTDTVAAIAGALGGIQVGVGGIPAQWVARLCDWPHGTTRLRALASDLARGSPSAAAHFSPWLLPRGALFLALVLAHGLRRLLPPW</sequence>
<evidence type="ECO:0000313" key="1">
    <source>
        <dbReference type="EMBL" id="UXI68058.1"/>
    </source>
</evidence>
<reference evidence="1" key="1">
    <citation type="submission" date="2022-09" db="EMBL/GenBank/DDBJ databases">
        <title>Tahibacter sp. nov., isolated from a fresh water.</title>
        <authorList>
            <person name="Baek J.H."/>
            <person name="Lee J.K."/>
            <person name="Kim J.M."/>
            <person name="Jeon C.O."/>
        </authorList>
    </citation>
    <scope>NUCLEOTIDE SEQUENCE</scope>
    <source>
        <strain evidence="1">W38</strain>
    </source>
</reference>
<dbReference type="InterPro" id="IPR050792">
    <property type="entry name" value="ADP-ribosylglycohydrolase"/>
</dbReference>
<dbReference type="InterPro" id="IPR005502">
    <property type="entry name" value="Ribosyl_crysJ1"/>
</dbReference>
<dbReference type="Proteomes" id="UP001064632">
    <property type="component" value="Chromosome"/>
</dbReference>
<accession>A0ABY6BDG4</accession>
<dbReference type="EMBL" id="CP104694">
    <property type="protein sequence ID" value="UXI68058.1"/>
    <property type="molecule type" value="Genomic_DNA"/>
</dbReference>
<protein>
    <submittedName>
        <fullName evidence="1">ADP-ribosylglycohydrolase family protein</fullName>
    </submittedName>
</protein>
<gene>
    <name evidence="1" type="ORF">N4264_25585</name>
</gene>
<proteinExistence type="predicted"/>